<evidence type="ECO:0000313" key="1">
    <source>
        <dbReference type="EMBL" id="KAJ7386144.1"/>
    </source>
</evidence>
<gene>
    <name evidence="1" type="ORF">OS493_012490</name>
</gene>
<comment type="caution">
    <text evidence="1">The sequence shown here is derived from an EMBL/GenBank/DDBJ whole genome shotgun (WGS) entry which is preliminary data.</text>
</comment>
<proteinExistence type="predicted"/>
<dbReference type="AlphaFoldDB" id="A0A9X0D603"/>
<sequence length="117" mass="13078">MTYTYVNGRVGVKDKIRKSTLAFKRRRANAHRQNCAQTAKKEAQEGKTYESGIGLNLDLNTTVTADLKRVFSRYGKEGVIAILSKPPSSLLSASPHVTTTTKLLATMLKYFDENMQH</sequence>
<dbReference type="EMBL" id="MU825878">
    <property type="protein sequence ID" value="KAJ7386144.1"/>
    <property type="molecule type" value="Genomic_DNA"/>
</dbReference>
<keyword evidence="2" id="KW-1185">Reference proteome</keyword>
<protein>
    <submittedName>
        <fullName evidence="1">Uncharacterized protein</fullName>
    </submittedName>
</protein>
<dbReference type="Proteomes" id="UP001163046">
    <property type="component" value="Unassembled WGS sequence"/>
</dbReference>
<accession>A0A9X0D603</accession>
<reference evidence="1" key="1">
    <citation type="submission" date="2023-01" db="EMBL/GenBank/DDBJ databases">
        <title>Genome assembly of the deep-sea coral Lophelia pertusa.</title>
        <authorList>
            <person name="Herrera S."/>
            <person name="Cordes E."/>
        </authorList>
    </citation>
    <scope>NUCLEOTIDE SEQUENCE</scope>
    <source>
        <strain evidence="1">USNM1676648</strain>
        <tissue evidence="1">Polyp</tissue>
    </source>
</reference>
<evidence type="ECO:0000313" key="2">
    <source>
        <dbReference type="Proteomes" id="UP001163046"/>
    </source>
</evidence>
<name>A0A9X0D603_9CNID</name>
<organism evidence="1 2">
    <name type="scientific">Desmophyllum pertusum</name>
    <dbReference type="NCBI Taxonomy" id="174260"/>
    <lineage>
        <taxon>Eukaryota</taxon>
        <taxon>Metazoa</taxon>
        <taxon>Cnidaria</taxon>
        <taxon>Anthozoa</taxon>
        <taxon>Hexacorallia</taxon>
        <taxon>Scleractinia</taxon>
        <taxon>Caryophylliina</taxon>
        <taxon>Caryophylliidae</taxon>
        <taxon>Desmophyllum</taxon>
    </lineage>
</organism>